<dbReference type="InterPro" id="IPR051393">
    <property type="entry name" value="ABC_transporter_permease"/>
</dbReference>
<evidence type="ECO:0000256" key="8">
    <source>
        <dbReference type="SAM" id="MobiDB-lite"/>
    </source>
</evidence>
<comment type="subcellular location">
    <subcellularLocation>
        <location evidence="1 7">Cell membrane</location>
        <topology evidence="1 7">Multi-pass membrane protein</topology>
    </subcellularLocation>
</comment>
<evidence type="ECO:0000256" key="4">
    <source>
        <dbReference type="ARBA" id="ARBA00022692"/>
    </source>
</evidence>
<sequence length="314" mass="34191">MSITANSATSARRTAETVKEDTQQRRGAGIDWLSWAMLFPTLVLFLIFEFYPFFRALYLSFASTDLFGRPKGFAGFENYVAMFTDPAFGATLVRTLVFTVTTVVLKLAIGLAIALPLSYRLKGTFWMRSLVLVPMAVSTAIGTLVFRNMFAPVIGFFDQLATMLGFGTVGWLTSPRVALLSTITVDLWIGISFVILLLMVAIDGISDDVVEAANLDGATGIRYVRYIIIPGIAPMLLFLAVTQSMAAMKEFTIFNVLTDGGPASSTRTLVLDIYDLAFGGGTADFAAASARGMVLFAIILVLTLIQFRLSRKQS</sequence>
<feature type="transmembrane region" description="Helical" evidence="7">
    <location>
        <begin position="96"/>
        <end position="119"/>
    </location>
</feature>
<feature type="transmembrane region" description="Helical" evidence="7">
    <location>
        <begin position="32"/>
        <end position="54"/>
    </location>
</feature>
<dbReference type="Proteomes" id="UP000316859">
    <property type="component" value="Unassembled WGS sequence"/>
</dbReference>
<evidence type="ECO:0000256" key="3">
    <source>
        <dbReference type="ARBA" id="ARBA00022475"/>
    </source>
</evidence>
<dbReference type="Gene3D" id="1.10.3720.10">
    <property type="entry name" value="MetI-like"/>
    <property type="match status" value="1"/>
</dbReference>
<reference evidence="10 11" key="1">
    <citation type="submission" date="2019-07" db="EMBL/GenBank/DDBJ databases">
        <title>Draft genome of C. aurimucosum strain 2299.</title>
        <authorList>
            <person name="Pacheco L.G.C."/>
            <person name="Aguiar E.R.G.R."/>
            <person name="Santos C.S."/>
            <person name="Rocha D.J.P.G."/>
            <person name="Sant'Anna L.O."/>
            <person name="Mattos-Guaraldi A.L."/>
            <person name="Santos L.S."/>
        </authorList>
    </citation>
    <scope>NUCLEOTIDE SEQUENCE [LARGE SCALE GENOMIC DNA]</scope>
    <source>
        <strain evidence="10 11">2299</strain>
    </source>
</reference>
<name>A0ABY3CX41_9CORY</name>
<dbReference type="SUPFAM" id="SSF161098">
    <property type="entry name" value="MetI-like"/>
    <property type="match status" value="1"/>
</dbReference>
<dbReference type="PANTHER" id="PTHR30193:SF37">
    <property type="entry name" value="INNER MEMBRANE ABC TRANSPORTER PERMEASE PROTEIN YCJO"/>
    <property type="match status" value="1"/>
</dbReference>
<comment type="caution">
    <text evidence="10">The sequence shown here is derived from an EMBL/GenBank/DDBJ whole genome shotgun (WGS) entry which is preliminary data.</text>
</comment>
<proteinExistence type="inferred from homology"/>
<comment type="similarity">
    <text evidence="7">Belongs to the binding-protein-dependent transport system permease family.</text>
</comment>
<feature type="transmembrane region" description="Helical" evidence="7">
    <location>
        <begin position="125"/>
        <end position="146"/>
    </location>
</feature>
<dbReference type="RefSeq" id="WP_070521717.1">
    <property type="nucleotide sequence ID" value="NZ_VKDG01000004.1"/>
</dbReference>
<keyword evidence="6 7" id="KW-0472">Membrane</keyword>
<feature type="domain" description="ABC transmembrane type-1" evidence="9">
    <location>
        <begin position="92"/>
        <end position="306"/>
    </location>
</feature>
<gene>
    <name evidence="10" type="ORF">FNY88_00800</name>
</gene>
<evidence type="ECO:0000259" key="9">
    <source>
        <dbReference type="PROSITE" id="PS50928"/>
    </source>
</evidence>
<dbReference type="EMBL" id="VKDI01000001">
    <property type="protein sequence ID" value="TRX51159.1"/>
    <property type="molecule type" value="Genomic_DNA"/>
</dbReference>
<accession>A0ABY3CX41</accession>
<dbReference type="PROSITE" id="PS50928">
    <property type="entry name" value="ABC_TM1"/>
    <property type="match status" value="1"/>
</dbReference>
<keyword evidence="4 7" id="KW-0812">Transmembrane</keyword>
<feature type="compositionally biased region" description="Basic and acidic residues" evidence="8">
    <location>
        <begin position="13"/>
        <end position="22"/>
    </location>
</feature>
<feature type="region of interest" description="Disordered" evidence="8">
    <location>
        <begin position="1"/>
        <end position="22"/>
    </location>
</feature>
<organism evidence="10 11">
    <name type="scientific">Corynebacterium guaraldiae</name>
    <dbReference type="NCBI Taxonomy" id="3051103"/>
    <lineage>
        <taxon>Bacteria</taxon>
        <taxon>Bacillati</taxon>
        <taxon>Actinomycetota</taxon>
        <taxon>Actinomycetes</taxon>
        <taxon>Mycobacteriales</taxon>
        <taxon>Corynebacteriaceae</taxon>
        <taxon>Corynebacterium</taxon>
    </lineage>
</organism>
<keyword evidence="11" id="KW-1185">Reference proteome</keyword>
<keyword evidence="5 7" id="KW-1133">Transmembrane helix</keyword>
<dbReference type="PANTHER" id="PTHR30193">
    <property type="entry name" value="ABC TRANSPORTER PERMEASE PROTEIN"/>
    <property type="match status" value="1"/>
</dbReference>
<feature type="transmembrane region" description="Helical" evidence="7">
    <location>
        <begin position="223"/>
        <end position="241"/>
    </location>
</feature>
<evidence type="ECO:0000256" key="7">
    <source>
        <dbReference type="RuleBase" id="RU363032"/>
    </source>
</evidence>
<feature type="transmembrane region" description="Helical" evidence="7">
    <location>
        <begin position="285"/>
        <end position="305"/>
    </location>
</feature>
<keyword evidence="2 7" id="KW-0813">Transport</keyword>
<evidence type="ECO:0000256" key="5">
    <source>
        <dbReference type="ARBA" id="ARBA00022989"/>
    </source>
</evidence>
<dbReference type="InterPro" id="IPR035906">
    <property type="entry name" value="MetI-like_sf"/>
</dbReference>
<evidence type="ECO:0000313" key="11">
    <source>
        <dbReference type="Proteomes" id="UP000316859"/>
    </source>
</evidence>
<evidence type="ECO:0000313" key="10">
    <source>
        <dbReference type="EMBL" id="TRX51159.1"/>
    </source>
</evidence>
<evidence type="ECO:0000256" key="2">
    <source>
        <dbReference type="ARBA" id="ARBA00022448"/>
    </source>
</evidence>
<evidence type="ECO:0000256" key="6">
    <source>
        <dbReference type="ARBA" id="ARBA00023136"/>
    </source>
</evidence>
<dbReference type="InterPro" id="IPR000515">
    <property type="entry name" value="MetI-like"/>
</dbReference>
<feature type="compositionally biased region" description="Low complexity" evidence="8">
    <location>
        <begin position="1"/>
        <end position="12"/>
    </location>
</feature>
<protein>
    <submittedName>
        <fullName evidence="10">Sugar ABC transporter permease</fullName>
    </submittedName>
</protein>
<evidence type="ECO:0000256" key="1">
    <source>
        <dbReference type="ARBA" id="ARBA00004651"/>
    </source>
</evidence>
<keyword evidence="3" id="KW-1003">Cell membrane</keyword>
<dbReference type="Pfam" id="PF00528">
    <property type="entry name" value="BPD_transp_1"/>
    <property type="match status" value="1"/>
</dbReference>
<feature type="transmembrane region" description="Helical" evidence="7">
    <location>
        <begin position="178"/>
        <end position="202"/>
    </location>
</feature>
<dbReference type="CDD" id="cd06261">
    <property type="entry name" value="TM_PBP2"/>
    <property type="match status" value="1"/>
</dbReference>